<comment type="caution">
    <text evidence="3">The sequence shown here is derived from an EMBL/GenBank/DDBJ whole genome shotgun (WGS) entry which is preliminary data.</text>
</comment>
<keyword evidence="4" id="KW-1185">Reference proteome</keyword>
<feature type="region of interest" description="Disordered" evidence="1">
    <location>
        <begin position="93"/>
        <end position="112"/>
    </location>
</feature>
<feature type="transmembrane region" description="Helical" evidence="2">
    <location>
        <begin position="68"/>
        <end position="88"/>
    </location>
</feature>
<keyword evidence="2" id="KW-1133">Transmembrane helix</keyword>
<name>A0ABP7UPU3_9BACT</name>
<proteinExistence type="predicted"/>
<accession>A0ABP7UPU3</accession>
<dbReference type="EMBL" id="BAABDK010000031">
    <property type="protein sequence ID" value="GAA4049199.1"/>
    <property type="molecule type" value="Genomic_DNA"/>
</dbReference>
<keyword evidence="2" id="KW-0472">Membrane</keyword>
<organism evidence="3 4">
    <name type="scientific">Hymenobacter glaciei</name>
    <dbReference type="NCBI Taxonomy" id="877209"/>
    <lineage>
        <taxon>Bacteria</taxon>
        <taxon>Pseudomonadati</taxon>
        <taxon>Bacteroidota</taxon>
        <taxon>Cytophagia</taxon>
        <taxon>Cytophagales</taxon>
        <taxon>Hymenobacteraceae</taxon>
        <taxon>Hymenobacter</taxon>
    </lineage>
</organism>
<evidence type="ECO:0000313" key="3">
    <source>
        <dbReference type="EMBL" id="GAA4049199.1"/>
    </source>
</evidence>
<evidence type="ECO:0000313" key="4">
    <source>
        <dbReference type="Proteomes" id="UP001501469"/>
    </source>
</evidence>
<feature type="transmembrane region" description="Helical" evidence="2">
    <location>
        <begin position="33"/>
        <end position="56"/>
    </location>
</feature>
<protein>
    <submittedName>
        <fullName evidence="3">Uncharacterized protein</fullName>
    </submittedName>
</protein>
<gene>
    <name evidence="3" type="ORF">GCM10022409_39660</name>
</gene>
<sequence>MTNDVKKILGYNLVALLGAAVVLRIFIRSEPAYYFSGYSLIMLLVIVLTTLTNIGCAVFTRVTGRRKIYLLGALLVPLIGFGVCAAGTQSIPRIERTHDEPESTESATAHPA</sequence>
<evidence type="ECO:0000256" key="2">
    <source>
        <dbReference type="SAM" id="Phobius"/>
    </source>
</evidence>
<reference evidence="4" key="1">
    <citation type="journal article" date="2019" name="Int. J. Syst. Evol. Microbiol.">
        <title>The Global Catalogue of Microorganisms (GCM) 10K type strain sequencing project: providing services to taxonomists for standard genome sequencing and annotation.</title>
        <authorList>
            <consortium name="The Broad Institute Genomics Platform"/>
            <consortium name="The Broad Institute Genome Sequencing Center for Infectious Disease"/>
            <person name="Wu L."/>
            <person name="Ma J."/>
        </authorList>
    </citation>
    <scope>NUCLEOTIDE SEQUENCE [LARGE SCALE GENOMIC DNA]</scope>
    <source>
        <strain evidence="4">JCM 17225</strain>
    </source>
</reference>
<keyword evidence="2" id="KW-0812">Transmembrane</keyword>
<evidence type="ECO:0000256" key="1">
    <source>
        <dbReference type="SAM" id="MobiDB-lite"/>
    </source>
</evidence>
<feature type="transmembrane region" description="Helical" evidence="2">
    <location>
        <begin position="9"/>
        <end position="27"/>
    </location>
</feature>
<dbReference type="RefSeq" id="WP_345058111.1">
    <property type="nucleotide sequence ID" value="NZ_BAABDK010000031.1"/>
</dbReference>
<dbReference type="Proteomes" id="UP001501469">
    <property type="component" value="Unassembled WGS sequence"/>
</dbReference>